<evidence type="ECO:0000313" key="6">
    <source>
        <dbReference type="EMBL" id="EKO39306.1"/>
    </source>
</evidence>
<feature type="repeat" description="WD" evidence="3">
    <location>
        <begin position="599"/>
        <end position="640"/>
    </location>
</feature>
<evidence type="ECO:0000256" key="3">
    <source>
        <dbReference type="PROSITE-ProRule" id="PRU00221"/>
    </source>
</evidence>
<dbReference type="Gene3D" id="2.130.10.10">
    <property type="entry name" value="YVTN repeat-like/Quinoprotein amine dehydrogenase"/>
    <property type="match status" value="5"/>
</dbReference>
<accession>K6GQP2</accession>
<dbReference type="InterPro" id="IPR015943">
    <property type="entry name" value="WD40/YVTN_repeat-like_dom_sf"/>
</dbReference>
<reference evidence="6 7" key="1">
    <citation type="submission" date="2012-07" db="EMBL/GenBank/DDBJ databases">
        <title>Draft genome sequence of Desulfovibrio magneticus str. Maddingley MBC34 obtained from a metagenomic sequence of a methanogenic enrichment isolated from coal-seam formation water in Victoria, Australia.</title>
        <authorList>
            <person name="Greenfield P."/>
            <person name="Hendry P."/>
            <person name="Li D."/>
            <person name="Rosewarne C.P."/>
            <person name="Tran-Dinh N."/>
            <person name="Elbourne L.D.H."/>
            <person name="Paulsen I.T."/>
            <person name="Midgley D.J."/>
        </authorList>
    </citation>
    <scope>NUCLEOTIDE SEQUENCE [LARGE SCALE GENOMIC DNA]</scope>
    <source>
        <strain evidence="7">Maddingley MBC34</strain>
    </source>
</reference>
<feature type="repeat" description="WD" evidence="3">
    <location>
        <begin position="641"/>
        <end position="682"/>
    </location>
</feature>
<feature type="repeat" description="WD" evidence="3">
    <location>
        <begin position="304"/>
        <end position="345"/>
    </location>
</feature>
<dbReference type="PROSITE" id="PS50082">
    <property type="entry name" value="WD_REPEATS_2"/>
    <property type="match status" value="8"/>
</dbReference>
<keyword evidence="4" id="KW-0812">Transmembrane</keyword>
<feature type="repeat" description="WD" evidence="3">
    <location>
        <begin position="812"/>
        <end position="853"/>
    </location>
</feature>
<feature type="repeat" description="WD" evidence="3">
    <location>
        <begin position="514"/>
        <end position="545"/>
    </location>
</feature>
<evidence type="ECO:0000256" key="1">
    <source>
        <dbReference type="ARBA" id="ARBA00022574"/>
    </source>
</evidence>
<dbReference type="Pfam" id="PF00400">
    <property type="entry name" value="WD40"/>
    <property type="match status" value="10"/>
</dbReference>
<organism evidence="6 7">
    <name type="scientific">Solidesulfovibrio magneticus str. Maddingley MBC34</name>
    <dbReference type="NCBI Taxonomy" id="1206767"/>
    <lineage>
        <taxon>Bacteria</taxon>
        <taxon>Pseudomonadati</taxon>
        <taxon>Thermodesulfobacteriota</taxon>
        <taxon>Desulfovibrionia</taxon>
        <taxon>Desulfovibrionales</taxon>
        <taxon>Desulfovibrionaceae</taxon>
        <taxon>Solidesulfovibrio</taxon>
    </lineage>
</organism>
<dbReference type="AlphaFoldDB" id="K6GQP2"/>
<dbReference type="PRINTS" id="PR00320">
    <property type="entry name" value="GPROTEINBRPT"/>
</dbReference>
<evidence type="ECO:0000256" key="4">
    <source>
        <dbReference type="SAM" id="Phobius"/>
    </source>
</evidence>
<dbReference type="PANTHER" id="PTHR19879:SF9">
    <property type="entry name" value="TRANSCRIPTION INITIATION FACTOR TFIID SUBUNIT 5"/>
    <property type="match status" value="1"/>
</dbReference>
<dbReference type="InterPro" id="IPR000157">
    <property type="entry name" value="TIR_dom"/>
</dbReference>
<dbReference type="InterPro" id="IPR001680">
    <property type="entry name" value="WD40_rpt"/>
</dbReference>
<gene>
    <name evidence="6" type="ORF">B193_1988</name>
</gene>
<dbReference type="PROSITE" id="PS50104">
    <property type="entry name" value="TIR"/>
    <property type="match status" value="1"/>
</dbReference>
<keyword evidence="4" id="KW-1133">Transmembrane helix</keyword>
<dbReference type="EMBL" id="ALAO01000155">
    <property type="protein sequence ID" value="EKO39306.1"/>
    <property type="molecule type" value="Genomic_DNA"/>
</dbReference>
<dbReference type="SMART" id="SM00320">
    <property type="entry name" value="WD40"/>
    <property type="match status" value="12"/>
</dbReference>
<dbReference type="Proteomes" id="UP000006272">
    <property type="component" value="Unassembled WGS sequence"/>
</dbReference>
<dbReference type="InterPro" id="IPR035897">
    <property type="entry name" value="Toll_tir_struct_dom_sf"/>
</dbReference>
<comment type="caution">
    <text evidence="6">The sequence shown here is derived from an EMBL/GenBank/DDBJ whole genome shotgun (WGS) entry which is preliminary data.</text>
</comment>
<feature type="transmembrane region" description="Helical" evidence="4">
    <location>
        <begin position="204"/>
        <end position="226"/>
    </location>
</feature>
<dbReference type="CDD" id="cd00200">
    <property type="entry name" value="WD40"/>
    <property type="match status" value="1"/>
</dbReference>
<evidence type="ECO:0000313" key="7">
    <source>
        <dbReference type="Proteomes" id="UP000006272"/>
    </source>
</evidence>
<feature type="domain" description="TIR" evidence="5">
    <location>
        <begin position="11"/>
        <end position="152"/>
    </location>
</feature>
<feature type="repeat" description="WD" evidence="3">
    <location>
        <begin position="689"/>
        <end position="723"/>
    </location>
</feature>
<protein>
    <submittedName>
        <fullName evidence="6">WD40 repeat-containing protein</fullName>
    </submittedName>
</protein>
<keyword evidence="1 3" id="KW-0853">WD repeat</keyword>
<dbReference type="PROSITE" id="PS00678">
    <property type="entry name" value="WD_REPEATS_1"/>
    <property type="match status" value="3"/>
</dbReference>
<dbReference type="PANTHER" id="PTHR19879">
    <property type="entry name" value="TRANSCRIPTION INITIATION FACTOR TFIID"/>
    <property type="match status" value="1"/>
</dbReference>
<dbReference type="GO" id="GO:0007165">
    <property type="term" value="P:signal transduction"/>
    <property type="evidence" value="ECO:0007669"/>
    <property type="project" value="InterPro"/>
</dbReference>
<feature type="repeat" description="WD" evidence="3">
    <location>
        <begin position="558"/>
        <end position="599"/>
    </location>
</feature>
<dbReference type="InterPro" id="IPR020472">
    <property type="entry name" value="WD40_PAC1"/>
</dbReference>
<dbReference type="InterPro" id="IPR036322">
    <property type="entry name" value="WD40_repeat_dom_sf"/>
</dbReference>
<dbReference type="PATRIC" id="fig|1206767.3.peg.1935"/>
<feature type="repeat" description="WD" evidence="3">
    <location>
        <begin position="724"/>
        <end position="765"/>
    </location>
</feature>
<dbReference type="Gene3D" id="3.40.50.10140">
    <property type="entry name" value="Toll/interleukin-1 receptor homology (TIR) domain"/>
    <property type="match status" value="1"/>
</dbReference>
<dbReference type="SUPFAM" id="SSF50978">
    <property type="entry name" value="WD40 repeat-like"/>
    <property type="match status" value="2"/>
</dbReference>
<dbReference type="SUPFAM" id="SSF52200">
    <property type="entry name" value="Toll/Interleukin receptor TIR domain"/>
    <property type="match status" value="1"/>
</dbReference>
<dbReference type="PROSITE" id="PS50294">
    <property type="entry name" value="WD_REPEATS_REGION"/>
    <property type="match status" value="8"/>
</dbReference>
<evidence type="ECO:0000259" key="5">
    <source>
        <dbReference type="PROSITE" id="PS50104"/>
    </source>
</evidence>
<dbReference type="Pfam" id="PF13676">
    <property type="entry name" value="TIR_2"/>
    <property type="match status" value="1"/>
</dbReference>
<evidence type="ECO:0000256" key="2">
    <source>
        <dbReference type="ARBA" id="ARBA00022737"/>
    </source>
</evidence>
<proteinExistence type="predicted"/>
<keyword evidence="2" id="KW-0677">Repeat</keyword>
<dbReference type="SUPFAM" id="SSF117289">
    <property type="entry name" value="Nucleoporin domain"/>
    <property type="match status" value="1"/>
</dbReference>
<sequence length="973" mass="107071">MRNETSAVSDYKYFAFISYSHRDKKWGDWLHKAIETYKIPKRLQTEEQEGNVLPKRLFPVFRDREELPTSADLGEQITGALRHSRFLIVICSPNAARSIWVNEEIKAFKAMGRENRILSLIVDGEPNASDKPGDEKTECFPEAMRFRVDAEGNLTGERSEPIAADIRPGMDGRQNALLKLVAGLLGVGFDTLRQRENERRVRRLMAAGAVMAVLLLAFAGLAWRAWLSEQQALHEKQRAEKNELQAKSRLSELYSREGSKSRHDVEWANSLLWYSRSLKNNNSYATHFSIVDSLNRIHFETTALRGHTDTVDKVLISTNEKFMASSAHDNELILWDRDNGNPLAALSIDHEGVTDFIFNHNSTLLACLSDKHTVRIWKLDKPQVDSHAIAKITGVSAITFQDSGENLVLNCNDGVQRYWNVFRRKLSKESKTVQTIHKLSPGGSLGAIESKNGVELVDINKNKIQATFNLRHGNWVTSSTFSPDSTSFVIGARYSGLISIFDLSDLDSVNPTELLGHKGEIVDLSFSPDSQMLASASWDNTVRTWTWSGWWGATRAVLRGHEGRVAAVAFAPDGKNLVSGGWDQAVRLWEGDTTRTVKTLSTTGVVLAITFSPDSRFVAAATSDKQVMIWNRSSGEPAGTLTGHTESVKVVAFSPDGRLIASGATDGKLSLWDWTLGTRIAAFQGGGALTAIACSPDGQLLASGESDGSIRLWDVATGQQLHKSLKHQGAIQTLVFSPDGHTLASGAKDKLVYLWDIPTGARRLALKAHVSTVNDITFSNNGIMLATADDMDFEDGLIHLWDFPTGRELKVLHAEGESINSVAFSPSADIIASTGYDESISLWDSQSGRLVDRLVIDDVISKDGHVAFSPDGRALALSGHHALYLWDTGSDDQLADRLAVATSIGISYDLDDNGLPVPKDPVLLAQARLDAAKIGRIWWREDGGKSLVPLYENELAQATKFLQTKTASETNGK</sequence>
<dbReference type="InterPro" id="IPR019775">
    <property type="entry name" value="WD40_repeat_CS"/>
</dbReference>
<name>K6GQP2_9BACT</name>
<keyword evidence="4" id="KW-0472">Membrane</keyword>